<evidence type="ECO:0000313" key="2">
    <source>
        <dbReference type="Proteomes" id="UP000550895"/>
    </source>
</evidence>
<organism evidence="1 2">
    <name type="scientific">Rhizobium rosettiformans</name>
    <dbReference type="NCBI Taxonomy" id="1368430"/>
    <lineage>
        <taxon>Bacteria</taxon>
        <taxon>Pseudomonadati</taxon>
        <taxon>Pseudomonadota</taxon>
        <taxon>Alphaproteobacteria</taxon>
        <taxon>Hyphomicrobiales</taxon>
        <taxon>Rhizobiaceae</taxon>
        <taxon>Rhizobium/Agrobacterium group</taxon>
        <taxon>Rhizobium</taxon>
    </lineage>
</organism>
<name>A0A7W8HSP9_9HYPH</name>
<reference evidence="1 2" key="1">
    <citation type="submission" date="2020-08" db="EMBL/GenBank/DDBJ databases">
        <title>Genomic Encyclopedia of Type Strains, Phase IV (KMG-IV): sequencing the most valuable type-strain genomes for metagenomic binning, comparative biology and taxonomic classification.</title>
        <authorList>
            <person name="Goeker M."/>
        </authorList>
    </citation>
    <scope>NUCLEOTIDE SEQUENCE [LARGE SCALE GENOMIC DNA]</scope>
    <source>
        <strain evidence="1 2">DSM 26376</strain>
    </source>
</reference>
<comment type="caution">
    <text evidence="1">The sequence shown here is derived from an EMBL/GenBank/DDBJ whole genome shotgun (WGS) entry which is preliminary data.</text>
</comment>
<dbReference type="EMBL" id="JACHGA010000006">
    <property type="protein sequence ID" value="MBB5276801.1"/>
    <property type="molecule type" value="Genomic_DNA"/>
</dbReference>
<proteinExistence type="predicted"/>
<sequence length="288" mass="32447">MRDMMSLSVEKLLANPDLHEAIRDQSRALLQVNEETPRLAAVFGTQQRWLLGHLAMGLYFSEVARGNPDPVILMARYLEQVKTLDISSVNTADAFIKEMLVYGIALNGQTSDRRNRPFVPAPQTIAATRRWVLIHLATLDRLDGGRRSELLETDDRYLARLHPQIATRAMSSSPLRTPTQTWSLFTWLNNGGIVMDWMMLGIEQADAELERVPTRVRSVPELAETFRLSRTHLTRKLREAEAIGSVGWEGSRGRSTLWVSRAFLHEYHTTQAVKLAVVDAACEAVGLC</sequence>
<accession>A0A7W8HSP9</accession>
<protein>
    <submittedName>
        <fullName evidence="1">Uncharacterized protein</fullName>
    </submittedName>
</protein>
<dbReference type="Proteomes" id="UP000550895">
    <property type="component" value="Unassembled WGS sequence"/>
</dbReference>
<gene>
    <name evidence="1" type="ORF">HNR26_002879</name>
</gene>
<dbReference type="AlphaFoldDB" id="A0A7W8HSP9"/>
<keyword evidence="2" id="KW-1185">Reference proteome</keyword>
<evidence type="ECO:0000313" key="1">
    <source>
        <dbReference type="EMBL" id="MBB5276801.1"/>
    </source>
</evidence>